<dbReference type="InterPro" id="IPR029045">
    <property type="entry name" value="ClpP/crotonase-like_dom_sf"/>
</dbReference>
<dbReference type="AlphaFoldDB" id="C5CH82"/>
<dbReference type="PANTHER" id="PTHR32060:SF22">
    <property type="entry name" value="CARBOXYL-TERMINAL-PROCESSING PEPTIDASE 3, CHLOROPLASTIC"/>
    <property type="match status" value="1"/>
</dbReference>
<dbReference type="Gene3D" id="3.90.226.10">
    <property type="entry name" value="2-enoyl-CoA Hydratase, Chain A, domain 1"/>
    <property type="match status" value="1"/>
</dbReference>
<reference evidence="2 3" key="1">
    <citation type="submission" date="2009-06" db="EMBL/GenBank/DDBJ databases">
        <title>Complete sequence of Thermotogales bacterium TBF 19.5.1.</title>
        <authorList>
            <consortium name="US DOE Joint Genome Institute"/>
            <person name="Lucas S."/>
            <person name="Copeland A."/>
            <person name="Lapidus A."/>
            <person name="Glavina del Rio T."/>
            <person name="Tice H."/>
            <person name="Bruce D."/>
            <person name="Goodwin L."/>
            <person name="Pitluck S."/>
            <person name="Chertkov O."/>
            <person name="Brettin T."/>
            <person name="Detter J.C."/>
            <person name="Han C."/>
            <person name="Schmutz J."/>
            <person name="Larimer F."/>
            <person name="Land M."/>
            <person name="Hauser L."/>
            <person name="Kyrpides N."/>
            <person name="Ovchinnikova G."/>
            <person name="Noll K."/>
        </authorList>
    </citation>
    <scope>NUCLEOTIDE SEQUENCE [LARGE SCALE GENOMIC DNA]</scope>
    <source>
        <strain evidence="3">ATCC BAA-1733 / DSM 21960 / TBF 19.5.1</strain>
    </source>
</reference>
<dbReference type="OrthoDB" id="1653205at2"/>
<dbReference type="KEGG" id="kol:Kole_2005"/>
<protein>
    <submittedName>
        <fullName evidence="2">Peptidase S41</fullName>
    </submittedName>
</protein>
<proteinExistence type="predicted"/>
<dbReference type="EMBL" id="CP001634">
    <property type="protein sequence ID" value="ACR80685.1"/>
    <property type="molecule type" value="Genomic_DNA"/>
</dbReference>
<evidence type="ECO:0000313" key="3">
    <source>
        <dbReference type="Proteomes" id="UP000002382"/>
    </source>
</evidence>
<dbReference type="GO" id="GO:0006508">
    <property type="term" value="P:proteolysis"/>
    <property type="evidence" value="ECO:0007669"/>
    <property type="project" value="InterPro"/>
</dbReference>
<dbReference type="eggNOG" id="COG0793">
    <property type="taxonomic scope" value="Bacteria"/>
</dbReference>
<dbReference type="Proteomes" id="UP000002382">
    <property type="component" value="Chromosome"/>
</dbReference>
<dbReference type="GO" id="GO:0008236">
    <property type="term" value="F:serine-type peptidase activity"/>
    <property type="evidence" value="ECO:0007669"/>
    <property type="project" value="InterPro"/>
</dbReference>
<dbReference type="PANTHER" id="PTHR32060">
    <property type="entry name" value="TAIL-SPECIFIC PROTEASE"/>
    <property type="match status" value="1"/>
</dbReference>
<dbReference type="STRING" id="521045.Kole_2005"/>
<keyword evidence="3" id="KW-1185">Reference proteome</keyword>
<accession>C5CH82</accession>
<evidence type="ECO:0000259" key="1">
    <source>
        <dbReference type="Pfam" id="PF03572"/>
    </source>
</evidence>
<feature type="domain" description="Tail specific protease" evidence="1">
    <location>
        <begin position="223"/>
        <end position="391"/>
    </location>
</feature>
<dbReference type="InterPro" id="IPR005151">
    <property type="entry name" value="Tail-specific_protease"/>
</dbReference>
<evidence type="ECO:0000313" key="2">
    <source>
        <dbReference type="EMBL" id="ACR80685.1"/>
    </source>
</evidence>
<organism evidence="2 3">
    <name type="scientific">Kosmotoga olearia (strain ATCC BAA-1733 / DSM 21960 / TBF 19.5.1)</name>
    <dbReference type="NCBI Taxonomy" id="521045"/>
    <lineage>
        <taxon>Bacteria</taxon>
        <taxon>Thermotogati</taxon>
        <taxon>Thermotogota</taxon>
        <taxon>Thermotogae</taxon>
        <taxon>Kosmotogales</taxon>
        <taxon>Kosmotogaceae</taxon>
        <taxon>Kosmotoga</taxon>
    </lineage>
</organism>
<dbReference type="RefSeq" id="WP_015869328.1">
    <property type="nucleotide sequence ID" value="NC_012785.1"/>
</dbReference>
<dbReference type="Gene3D" id="3.30.750.44">
    <property type="match status" value="1"/>
</dbReference>
<reference evidence="2 3" key="2">
    <citation type="journal article" date="2011" name="J. Bacteriol.">
        <title>Genome Sequence of Kosmotoga olearia Strain TBF 19.5.1, a Thermophilic Bacterium with a Wide Growth Temperature Range, Isolated from the Troll B Oil Platform in the North Sea.</title>
        <authorList>
            <person name="Swithers K.S."/>
            <person name="Dipippo J.L."/>
            <person name="Bruce D.C."/>
            <person name="Detter C."/>
            <person name="Tapia R."/>
            <person name="Han S."/>
            <person name="Goodwin L.A."/>
            <person name="Han J."/>
            <person name="Woyke T."/>
            <person name="Pitluck S."/>
            <person name="Pennacchio L."/>
            <person name="Nolan M."/>
            <person name="Mikhailova N."/>
            <person name="Land M.L."/>
            <person name="Nesbo C.L."/>
            <person name="Gogarten J.P."/>
            <person name="Noll K.M."/>
        </authorList>
    </citation>
    <scope>NUCLEOTIDE SEQUENCE [LARGE SCALE GENOMIC DNA]</scope>
    <source>
        <strain evidence="3">ATCC BAA-1733 / DSM 21960 / TBF 19.5.1</strain>
    </source>
</reference>
<sequence length="431" mass="49372">MNKTRYILIGILLLISTFTLAEKLFTPEQLREDLDFLVSKIVEEYYNPWLKVDKDVFWNLVEEKKAQLDHDMTRSEFYMIAAPLIAILHDQHSMLYPPSDVEIKVFPFRLRRVNGYAVVVDSICDLPVGAIVTKINGIPVENVVEELEIYGISETGESRLNWLVNYFFQSLPKWWGTEEFEITYLYENEEKTLKIESISPKDYKRTSQPVRKRSPSFELYGSIGVLKVPSFNGEFQQEIIDRMEEALDSPITDLIIDVRGNTGGWSALSLLRYFVDKPTKLAIGIGVKSYTKEGVKYAILDYGVNVYPAKKRFSGKLWILTDEDVFSGCLMFLGFLVRKGIGTILGERSSETANFGFKQHGYLLPNTKCRVKLSKERIFLLEEGEHIEPDIPINLNLEEKISWLIGKADPMLDKALQIVKEAQKGGYSTSE</sequence>
<dbReference type="Pfam" id="PF03572">
    <property type="entry name" value="Peptidase_S41"/>
    <property type="match status" value="1"/>
</dbReference>
<name>C5CH82_KOSOT</name>
<gene>
    <name evidence="2" type="ordered locus">Kole_2005</name>
</gene>
<dbReference type="GO" id="GO:0004175">
    <property type="term" value="F:endopeptidase activity"/>
    <property type="evidence" value="ECO:0007669"/>
    <property type="project" value="TreeGrafter"/>
</dbReference>
<dbReference type="SUPFAM" id="SSF52096">
    <property type="entry name" value="ClpP/crotonase"/>
    <property type="match status" value="1"/>
</dbReference>
<dbReference type="HOGENOM" id="CLU_681112_0_0_0"/>